<proteinExistence type="predicted"/>
<reference evidence="1 2" key="1">
    <citation type="submission" date="2017-11" db="EMBL/GenBank/DDBJ databases">
        <authorList>
            <person name="Seth-Smith MB H."/>
        </authorList>
    </citation>
    <scope>NUCLEOTIDE SEQUENCE [LARGE SCALE GENOMIC DNA]</scope>
    <source>
        <strain evidence="1">E</strain>
    </source>
</reference>
<dbReference type="EMBL" id="LR025742">
    <property type="protein sequence ID" value="VBB12157.1"/>
    <property type="molecule type" value="Genomic_DNA"/>
</dbReference>
<sequence length="57" mass="6042">MARRGGAKTTGYFGMTPTRLPARWAKRTTRGGACANEAGILRGLALRTCLAACLTFP</sequence>
<evidence type="ECO:0000313" key="2">
    <source>
        <dbReference type="Proteomes" id="UP000268684"/>
    </source>
</evidence>
<dbReference type="AlphaFoldDB" id="A0AAJ5NB76"/>
<evidence type="ECO:0000313" key="1">
    <source>
        <dbReference type="EMBL" id="VBB12157.1"/>
    </source>
</evidence>
<protein>
    <submittedName>
        <fullName evidence="1">Uncharacterized protein</fullName>
    </submittedName>
</protein>
<name>A0AAJ5NB76_9BURK</name>
<gene>
    <name evidence="1" type="ORF">BSTAB16_2316</name>
</gene>
<organism evidence="1 2">
    <name type="scientific">Burkholderia stabilis</name>
    <dbReference type="NCBI Taxonomy" id="95485"/>
    <lineage>
        <taxon>Bacteria</taxon>
        <taxon>Pseudomonadati</taxon>
        <taxon>Pseudomonadota</taxon>
        <taxon>Betaproteobacteria</taxon>
        <taxon>Burkholderiales</taxon>
        <taxon>Burkholderiaceae</taxon>
        <taxon>Burkholderia</taxon>
        <taxon>Burkholderia cepacia complex</taxon>
    </lineage>
</organism>
<accession>A0AAJ5NB76</accession>
<dbReference type="Proteomes" id="UP000268684">
    <property type="component" value="Chromosome I"/>
</dbReference>
<keyword evidence="2" id="KW-1185">Reference proteome</keyword>